<dbReference type="NCBIfam" id="TIGR04141">
    <property type="entry name" value="TIGR04141 family sporadically distributed protein"/>
    <property type="match status" value="1"/>
</dbReference>
<evidence type="ECO:0008006" key="3">
    <source>
        <dbReference type="Google" id="ProtNLM"/>
    </source>
</evidence>
<dbReference type="Proteomes" id="UP000603200">
    <property type="component" value="Unassembled WGS sequence"/>
</dbReference>
<dbReference type="InterPro" id="IPR026487">
    <property type="entry name" value="CHP04141"/>
</dbReference>
<protein>
    <recommendedName>
        <fullName evidence="3">Sporadically distributed protein, TIGR04141 family</fullName>
    </recommendedName>
</protein>
<name>A0ABQ3ZNT5_9ACTN</name>
<gene>
    <name evidence="1" type="ORF">Ahu01nite_033560</name>
</gene>
<reference evidence="1 2" key="1">
    <citation type="submission" date="2021-01" db="EMBL/GenBank/DDBJ databases">
        <title>Whole genome shotgun sequence of Actinoplanes humidus NBRC 14915.</title>
        <authorList>
            <person name="Komaki H."/>
            <person name="Tamura T."/>
        </authorList>
    </citation>
    <scope>NUCLEOTIDE SEQUENCE [LARGE SCALE GENOMIC DNA]</scope>
    <source>
        <strain evidence="1 2">NBRC 14915</strain>
    </source>
</reference>
<dbReference type="RefSeq" id="WP_203837428.1">
    <property type="nucleotide sequence ID" value="NZ_BAAATV010000007.1"/>
</dbReference>
<dbReference type="Pfam" id="PF19614">
    <property type="entry name" value="DUF6119"/>
    <property type="match status" value="1"/>
</dbReference>
<evidence type="ECO:0000313" key="1">
    <source>
        <dbReference type="EMBL" id="GIE20254.1"/>
    </source>
</evidence>
<sequence>MEDTPRLQQLMLPFAPRQATPKTTDRAAEVHRTTVYRLATPANRNGLQQALNRDYLAEKSFVVEDVTIAGSPALLVHGVVPRETAEWCGVVGGLTGVEVAIGYSNAGGAILLVVDDTVYGLAYGHVGRHLFRADLVELGFGIHFAIRSIDPGTVKALQRRIFDANGRVDHNTVLGGQPIRAFSVEAWGEIIGQIKGALANDSALSASRLRRRLPTITGGVSLQVPLNTDPAGMLADLREIGRICATASPAPELEFIAQVQPVRPGPRTERLDQALDELLGQDDPAQLGLSLPSGQAEYAASANAFRVAVPGFRPVSVDDVELGDVLRVVRTRGDGKRLHALKTGTIGIEIDGAAGPVEVPAHKWLAAEIPSGAARMIYLEGQWYEIGERYLDFLHTVINTLLTTPSTVTLPAWSPSIHEESYNKLAAAQAGYLCLDQKFVKSKLHRRGQGFEACDLLGPNNELIHVKRADRSSLLSHLFAQGIVSAEALQEEPSARERFAERVHAVSGGRRSVPLNFTPKKVVYAIALKSGEPVTPKTLFTFAQVAMYRAVRHLRAANIEVEIVAISG</sequence>
<keyword evidence="2" id="KW-1185">Reference proteome</keyword>
<comment type="caution">
    <text evidence="1">The sequence shown here is derived from an EMBL/GenBank/DDBJ whole genome shotgun (WGS) entry which is preliminary data.</text>
</comment>
<dbReference type="EMBL" id="BOMN01000040">
    <property type="protein sequence ID" value="GIE20254.1"/>
    <property type="molecule type" value="Genomic_DNA"/>
</dbReference>
<accession>A0ABQ3ZNT5</accession>
<proteinExistence type="predicted"/>
<evidence type="ECO:0000313" key="2">
    <source>
        <dbReference type="Proteomes" id="UP000603200"/>
    </source>
</evidence>
<organism evidence="1 2">
    <name type="scientific">Winogradskya humida</name>
    <dbReference type="NCBI Taxonomy" id="113566"/>
    <lineage>
        <taxon>Bacteria</taxon>
        <taxon>Bacillati</taxon>
        <taxon>Actinomycetota</taxon>
        <taxon>Actinomycetes</taxon>
        <taxon>Micromonosporales</taxon>
        <taxon>Micromonosporaceae</taxon>
        <taxon>Winogradskya</taxon>
    </lineage>
</organism>